<proteinExistence type="predicted"/>
<name>A0A382HCX9_9ZZZZ</name>
<evidence type="ECO:0000256" key="1">
    <source>
        <dbReference type="SAM" id="MobiDB-lite"/>
    </source>
</evidence>
<dbReference type="Gene3D" id="2.40.160.60">
    <property type="entry name" value="Outer membrane protein transport protein (OMPP1/FadL/TodX)"/>
    <property type="match status" value="1"/>
</dbReference>
<dbReference type="AlphaFoldDB" id="A0A382HCX9"/>
<organism evidence="2">
    <name type="scientific">marine metagenome</name>
    <dbReference type="NCBI Taxonomy" id="408172"/>
    <lineage>
        <taxon>unclassified sequences</taxon>
        <taxon>metagenomes</taxon>
        <taxon>ecological metagenomes</taxon>
    </lineage>
</organism>
<evidence type="ECO:0000313" key="2">
    <source>
        <dbReference type="EMBL" id="SVB85019.1"/>
    </source>
</evidence>
<sequence length="204" mass="21627">VDGIEFTELPDAAAPVGPDNRPVVSSTESAADYAPYLSGGRRLGDRLDVGASAKVIYRNVADFTAYGLGLDLGARYQLVQGVTLAANLRDATTTPIFWDTDTTDRIQPSLSLGVAFTRQMAGGQAALALGSRSGGNAEDDAGTAPVNAGLEYRTGRIALRAGFEEERQTYGLGLQLGRRMDVDVAYLQHDELEGTYLFSATVGF</sequence>
<feature type="region of interest" description="Disordered" evidence="1">
    <location>
        <begin position="1"/>
        <end position="27"/>
    </location>
</feature>
<reference evidence="2" key="1">
    <citation type="submission" date="2018-05" db="EMBL/GenBank/DDBJ databases">
        <authorList>
            <person name="Lanie J.A."/>
            <person name="Ng W.-L."/>
            <person name="Kazmierczak K.M."/>
            <person name="Andrzejewski T.M."/>
            <person name="Davidsen T.M."/>
            <person name="Wayne K.J."/>
            <person name="Tettelin H."/>
            <person name="Glass J.I."/>
            <person name="Rusch D."/>
            <person name="Podicherti R."/>
            <person name="Tsui H.-C.T."/>
            <person name="Winkler M.E."/>
        </authorList>
    </citation>
    <scope>NUCLEOTIDE SEQUENCE</scope>
</reference>
<gene>
    <name evidence="2" type="ORF">METZ01_LOCUS237873</name>
</gene>
<accession>A0A382HCX9</accession>
<protein>
    <submittedName>
        <fullName evidence="2">Uncharacterized protein</fullName>
    </submittedName>
</protein>
<dbReference type="EMBL" id="UINC01060474">
    <property type="protein sequence ID" value="SVB85019.1"/>
    <property type="molecule type" value="Genomic_DNA"/>
</dbReference>
<feature type="non-terminal residue" evidence="2">
    <location>
        <position position="1"/>
    </location>
</feature>